<dbReference type="GO" id="GO:0005829">
    <property type="term" value="C:cytosol"/>
    <property type="evidence" value="ECO:0007669"/>
    <property type="project" value="TreeGrafter"/>
</dbReference>
<dbReference type="EMBL" id="UINC01067789">
    <property type="protein sequence ID" value="SVB99803.1"/>
    <property type="molecule type" value="Genomic_DNA"/>
</dbReference>
<reference evidence="2" key="1">
    <citation type="submission" date="2018-05" db="EMBL/GenBank/DDBJ databases">
        <authorList>
            <person name="Lanie J.A."/>
            <person name="Ng W.-L."/>
            <person name="Kazmierczak K.M."/>
            <person name="Andrzejewski T.M."/>
            <person name="Davidsen T.M."/>
            <person name="Wayne K.J."/>
            <person name="Tettelin H."/>
            <person name="Glass J.I."/>
            <person name="Rusch D."/>
            <person name="Podicherti R."/>
            <person name="Tsui H.-C.T."/>
            <person name="Winkler M.E."/>
        </authorList>
    </citation>
    <scope>NUCLEOTIDE SEQUENCE</scope>
</reference>
<dbReference type="PANTHER" id="PTHR10953:SF102">
    <property type="entry name" value="ADENYLYLTRANSFERASE AND SULFURTRANSFERASE MOCS3"/>
    <property type="match status" value="1"/>
</dbReference>
<dbReference type="InterPro" id="IPR000594">
    <property type="entry name" value="ThiF_NAD_FAD-bd"/>
</dbReference>
<evidence type="ECO:0000313" key="2">
    <source>
        <dbReference type="EMBL" id="SVB99803.1"/>
    </source>
</evidence>
<sequence>MKLSNEEIARYSRHLTLPEVGIAGQLKLKASRVLMIGAGGLGSPLGIYLGAAGVGKLGVIDFDVVDHSNIHRQIAHTMEDLGRPKSESLRDSLHALNPNVEVEIYDERLTRDNALEMFERYDIIADGSDNFETRYLVNDAACLTRKPLVSASIFRFQGQLSVFDPSSGGPCYRCLYPHPPPASLVPS</sequence>
<dbReference type="GO" id="GO:0016779">
    <property type="term" value="F:nucleotidyltransferase activity"/>
    <property type="evidence" value="ECO:0007669"/>
    <property type="project" value="TreeGrafter"/>
</dbReference>
<dbReference type="AlphaFoldDB" id="A0A382ILQ5"/>
<feature type="domain" description="THIF-type NAD/FAD binding fold" evidence="1">
    <location>
        <begin position="11"/>
        <end position="186"/>
    </location>
</feature>
<dbReference type="PANTHER" id="PTHR10953">
    <property type="entry name" value="UBIQUITIN-ACTIVATING ENZYME E1"/>
    <property type="match status" value="1"/>
</dbReference>
<accession>A0A382ILQ5</accession>
<protein>
    <recommendedName>
        <fullName evidence="1">THIF-type NAD/FAD binding fold domain-containing protein</fullName>
    </recommendedName>
</protein>
<dbReference type="Pfam" id="PF00899">
    <property type="entry name" value="ThiF"/>
    <property type="match status" value="1"/>
</dbReference>
<evidence type="ECO:0000259" key="1">
    <source>
        <dbReference type="Pfam" id="PF00899"/>
    </source>
</evidence>
<organism evidence="2">
    <name type="scientific">marine metagenome</name>
    <dbReference type="NCBI Taxonomy" id="408172"/>
    <lineage>
        <taxon>unclassified sequences</taxon>
        <taxon>metagenomes</taxon>
        <taxon>ecological metagenomes</taxon>
    </lineage>
</organism>
<proteinExistence type="predicted"/>
<dbReference type="SUPFAM" id="SSF69572">
    <property type="entry name" value="Activating enzymes of the ubiquitin-like proteins"/>
    <property type="match status" value="1"/>
</dbReference>
<dbReference type="GO" id="GO:0004792">
    <property type="term" value="F:thiosulfate-cyanide sulfurtransferase activity"/>
    <property type="evidence" value="ECO:0007669"/>
    <property type="project" value="TreeGrafter"/>
</dbReference>
<dbReference type="CDD" id="cd00757">
    <property type="entry name" value="ThiF_MoeB_HesA_family"/>
    <property type="match status" value="1"/>
</dbReference>
<dbReference type="GO" id="GO:0008146">
    <property type="term" value="F:sulfotransferase activity"/>
    <property type="evidence" value="ECO:0007669"/>
    <property type="project" value="TreeGrafter"/>
</dbReference>
<gene>
    <name evidence="2" type="ORF">METZ01_LOCUS252657</name>
</gene>
<dbReference type="InterPro" id="IPR035985">
    <property type="entry name" value="Ubiquitin-activating_enz"/>
</dbReference>
<dbReference type="Gene3D" id="3.40.50.720">
    <property type="entry name" value="NAD(P)-binding Rossmann-like Domain"/>
    <property type="match status" value="1"/>
</dbReference>
<dbReference type="GO" id="GO:0008641">
    <property type="term" value="F:ubiquitin-like modifier activating enzyme activity"/>
    <property type="evidence" value="ECO:0007669"/>
    <property type="project" value="InterPro"/>
</dbReference>
<name>A0A382ILQ5_9ZZZZ</name>
<dbReference type="InterPro" id="IPR045886">
    <property type="entry name" value="ThiF/MoeB/HesA"/>
</dbReference>